<protein>
    <submittedName>
        <fullName evidence="1">Uncharacterized protein</fullName>
    </submittedName>
</protein>
<sequence length="95" mass="10849">MVSNAKPQQVSVEDIERRFKQLSVKASQAEPRYKASAKESRGTGIFKKSPKACERDFIKELKCLENLFAKSQQSKKTSSETQKKLDEFEAFMNSL</sequence>
<comment type="caution">
    <text evidence="1">The sequence shown here is derived from an EMBL/GenBank/DDBJ whole genome shotgun (WGS) entry which is preliminary data.</text>
</comment>
<dbReference type="EMBL" id="JAPCWZ010000010">
    <property type="protein sequence ID" value="KAK8848715.1"/>
    <property type="molecule type" value="Genomic_DNA"/>
</dbReference>
<name>A0ABR2HLC2_9PEZI</name>
<gene>
    <name evidence="1" type="ORF">PGQ11_015195</name>
</gene>
<evidence type="ECO:0000313" key="2">
    <source>
        <dbReference type="Proteomes" id="UP001390339"/>
    </source>
</evidence>
<reference evidence="1 2" key="1">
    <citation type="journal article" date="2024" name="IMA Fungus">
        <title>Apiospora arundinis, a panoply of carbohydrate-active enzymes and secondary metabolites.</title>
        <authorList>
            <person name="Sorensen T."/>
            <person name="Petersen C."/>
            <person name="Muurmann A.T."/>
            <person name="Christiansen J.V."/>
            <person name="Brundto M.L."/>
            <person name="Overgaard C.K."/>
            <person name="Boysen A.T."/>
            <person name="Wollenberg R.D."/>
            <person name="Larsen T.O."/>
            <person name="Sorensen J.L."/>
            <person name="Nielsen K.L."/>
            <person name="Sondergaard T.E."/>
        </authorList>
    </citation>
    <scope>NUCLEOTIDE SEQUENCE [LARGE SCALE GENOMIC DNA]</scope>
    <source>
        <strain evidence="1 2">AAU 773</strain>
    </source>
</reference>
<accession>A0ABR2HLC2</accession>
<proteinExistence type="predicted"/>
<evidence type="ECO:0000313" key="1">
    <source>
        <dbReference type="EMBL" id="KAK8848715.1"/>
    </source>
</evidence>
<keyword evidence="2" id="KW-1185">Reference proteome</keyword>
<organism evidence="1 2">
    <name type="scientific">Apiospora arundinis</name>
    <dbReference type="NCBI Taxonomy" id="335852"/>
    <lineage>
        <taxon>Eukaryota</taxon>
        <taxon>Fungi</taxon>
        <taxon>Dikarya</taxon>
        <taxon>Ascomycota</taxon>
        <taxon>Pezizomycotina</taxon>
        <taxon>Sordariomycetes</taxon>
        <taxon>Xylariomycetidae</taxon>
        <taxon>Amphisphaeriales</taxon>
        <taxon>Apiosporaceae</taxon>
        <taxon>Apiospora</taxon>
    </lineage>
</organism>
<dbReference type="Proteomes" id="UP001390339">
    <property type="component" value="Unassembled WGS sequence"/>
</dbReference>